<evidence type="ECO:0000256" key="9">
    <source>
        <dbReference type="ARBA" id="ARBA00023004"/>
    </source>
</evidence>
<evidence type="ECO:0000256" key="4">
    <source>
        <dbReference type="ARBA" id="ARBA00022617"/>
    </source>
</evidence>
<keyword evidence="11 13" id="KW-0472">Membrane</keyword>
<evidence type="ECO:0000256" key="10">
    <source>
        <dbReference type="ARBA" id="ARBA00023033"/>
    </source>
</evidence>
<keyword evidence="5 13" id="KW-0812">Transmembrane</keyword>
<evidence type="ECO:0000256" key="8">
    <source>
        <dbReference type="ARBA" id="ARBA00023002"/>
    </source>
</evidence>
<proteinExistence type="inferred from homology"/>
<dbReference type="GO" id="GO:0020037">
    <property type="term" value="F:heme binding"/>
    <property type="evidence" value="ECO:0007669"/>
    <property type="project" value="InterPro"/>
</dbReference>
<evidence type="ECO:0000256" key="5">
    <source>
        <dbReference type="ARBA" id="ARBA00022692"/>
    </source>
</evidence>
<accession>A0A067P3Q8</accession>
<dbReference type="AlphaFoldDB" id="A0A067P3Q8"/>
<dbReference type="EMBL" id="KL198006">
    <property type="protein sequence ID" value="KDQ30516.1"/>
    <property type="molecule type" value="Genomic_DNA"/>
</dbReference>
<evidence type="ECO:0000256" key="3">
    <source>
        <dbReference type="ARBA" id="ARBA00010617"/>
    </source>
</evidence>
<keyword evidence="7 13" id="KW-1133">Transmembrane helix</keyword>
<protein>
    <recommendedName>
        <fullName evidence="16">Cytochrome P450</fullName>
    </recommendedName>
</protein>
<evidence type="ECO:0000256" key="2">
    <source>
        <dbReference type="ARBA" id="ARBA00004167"/>
    </source>
</evidence>
<dbReference type="InterPro" id="IPR036396">
    <property type="entry name" value="Cyt_P450_sf"/>
</dbReference>
<name>A0A067P3Q8_PLEO1</name>
<dbReference type="HOGENOM" id="CLU_847645_0_0_1"/>
<reference evidence="15" key="1">
    <citation type="journal article" date="2014" name="Proc. Natl. Acad. Sci. U.S.A.">
        <title>Extensive sampling of basidiomycete genomes demonstrates inadequacy of the white-rot/brown-rot paradigm for wood decay fungi.</title>
        <authorList>
            <person name="Riley R."/>
            <person name="Salamov A.A."/>
            <person name="Brown D.W."/>
            <person name="Nagy L.G."/>
            <person name="Floudas D."/>
            <person name="Held B.W."/>
            <person name="Levasseur A."/>
            <person name="Lombard V."/>
            <person name="Morin E."/>
            <person name="Otillar R."/>
            <person name="Lindquist E.A."/>
            <person name="Sun H."/>
            <person name="LaButti K.M."/>
            <person name="Schmutz J."/>
            <person name="Jabbour D."/>
            <person name="Luo H."/>
            <person name="Baker S.E."/>
            <person name="Pisabarro A.G."/>
            <person name="Walton J.D."/>
            <person name="Blanchette R.A."/>
            <person name="Henrissat B."/>
            <person name="Martin F."/>
            <person name="Cullen D."/>
            <person name="Hibbett D.S."/>
            <person name="Grigoriev I.V."/>
        </authorList>
    </citation>
    <scope>NUCLEOTIDE SEQUENCE [LARGE SCALE GENOMIC DNA]</scope>
    <source>
        <strain evidence="15">PC15</strain>
    </source>
</reference>
<gene>
    <name evidence="14" type="ORF">PLEOSDRAFT_166009</name>
</gene>
<evidence type="ECO:0000256" key="13">
    <source>
        <dbReference type="SAM" id="Phobius"/>
    </source>
</evidence>
<evidence type="ECO:0000256" key="12">
    <source>
        <dbReference type="RuleBase" id="RU000461"/>
    </source>
</evidence>
<dbReference type="PROSITE" id="PS00086">
    <property type="entry name" value="CYTOCHROME_P450"/>
    <property type="match status" value="1"/>
</dbReference>
<keyword evidence="4 12" id="KW-0349">Heme</keyword>
<sequence length="328" mass="36180">MPVPSVSAFIGALALMAGAFIVYAFQFRKYGRREGSLPRTANNPNPRKHPAIPQVVSIPPLKVLDQTTVVLSSGRAIKEVLDKNGLSTGDRFRPYTILPRTMGPVENTEQGDEGGRVLLDAGAKTSASFLHSFVMVMACYPDVQAKAQAEIDQVLRVDKLPVLEDNGNLPYLHSSKRYPNSISLVHTIFEKFACCSSIDSDLPLRPGYRVASRDTQYNGFVIPRGSIIFMNISFKPERCLLSEFGTKPRASTEGLRDSLPFGAGRRICPGAEIASRNIAMDTINLLWTFNFSQDMSGACTMDLENYLARICILLLAPSLLCRLEWSSR</sequence>
<dbReference type="Gene3D" id="1.10.630.10">
    <property type="entry name" value="Cytochrome P450"/>
    <property type="match status" value="1"/>
</dbReference>
<keyword evidence="10 12" id="KW-0503">Monooxygenase</keyword>
<dbReference type="InParanoid" id="A0A067P3Q8"/>
<keyword evidence="9 12" id="KW-0408">Iron</keyword>
<evidence type="ECO:0000256" key="11">
    <source>
        <dbReference type="ARBA" id="ARBA00023136"/>
    </source>
</evidence>
<evidence type="ECO:0000256" key="7">
    <source>
        <dbReference type="ARBA" id="ARBA00022989"/>
    </source>
</evidence>
<evidence type="ECO:0000313" key="14">
    <source>
        <dbReference type="EMBL" id="KDQ30516.1"/>
    </source>
</evidence>
<comment type="similarity">
    <text evidence="3 12">Belongs to the cytochrome P450 family.</text>
</comment>
<evidence type="ECO:0008006" key="16">
    <source>
        <dbReference type="Google" id="ProtNLM"/>
    </source>
</evidence>
<keyword evidence="8 12" id="KW-0560">Oxidoreductase</keyword>
<dbReference type="Proteomes" id="UP000027073">
    <property type="component" value="Unassembled WGS sequence"/>
</dbReference>
<dbReference type="VEuPathDB" id="FungiDB:PLEOSDRAFT_166009"/>
<dbReference type="GO" id="GO:0016020">
    <property type="term" value="C:membrane"/>
    <property type="evidence" value="ECO:0007669"/>
    <property type="project" value="UniProtKB-SubCell"/>
</dbReference>
<dbReference type="GO" id="GO:0004497">
    <property type="term" value="F:monooxygenase activity"/>
    <property type="evidence" value="ECO:0007669"/>
    <property type="project" value="UniProtKB-KW"/>
</dbReference>
<dbReference type="InterPro" id="IPR050364">
    <property type="entry name" value="Cytochrome_P450_fung"/>
</dbReference>
<dbReference type="GO" id="GO:0016705">
    <property type="term" value="F:oxidoreductase activity, acting on paired donors, with incorporation or reduction of molecular oxygen"/>
    <property type="evidence" value="ECO:0007669"/>
    <property type="project" value="InterPro"/>
</dbReference>
<dbReference type="InterPro" id="IPR001128">
    <property type="entry name" value="Cyt_P450"/>
</dbReference>
<comment type="cofactor">
    <cofactor evidence="1">
        <name>heme</name>
        <dbReference type="ChEBI" id="CHEBI:30413"/>
    </cofactor>
</comment>
<dbReference type="GO" id="GO:0005506">
    <property type="term" value="F:iron ion binding"/>
    <property type="evidence" value="ECO:0007669"/>
    <property type="project" value="InterPro"/>
</dbReference>
<dbReference type="PANTHER" id="PTHR46300">
    <property type="entry name" value="P450, PUTATIVE (EUROFUNG)-RELATED-RELATED"/>
    <property type="match status" value="1"/>
</dbReference>
<dbReference type="STRING" id="1137138.A0A067P3Q8"/>
<evidence type="ECO:0000256" key="1">
    <source>
        <dbReference type="ARBA" id="ARBA00001971"/>
    </source>
</evidence>
<dbReference type="SUPFAM" id="SSF48264">
    <property type="entry name" value="Cytochrome P450"/>
    <property type="match status" value="1"/>
</dbReference>
<evidence type="ECO:0000313" key="15">
    <source>
        <dbReference type="Proteomes" id="UP000027073"/>
    </source>
</evidence>
<feature type="transmembrane region" description="Helical" evidence="13">
    <location>
        <begin position="6"/>
        <end position="25"/>
    </location>
</feature>
<keyword evidence="6 12" id="KW-0479">Metal-binding</keyword>
<comment type="subcellular location">
    <subcellularLocation>
        <location evidence="2">Membrane</location>
        <topology evidence="2">Single-pass membrane protein</topology>
    </subcellularLocation>
</comment>
<evidence type="ECO:0000256" key="6">
    <source>
        <dbReference type="ARBA" id="ARBA00022723"/>
    </source>
</evidence>
<dbReference type="InterPro" id="IPR017972">
    <property type="entry name" value="Cyt_P450_CS"/>
</dbReference>
<dbReference type="Pfam" id="PF00067">
    <property type="entry name" value="p450"/>
    <property type="match status" value="2"/>
</dbReference>
<dbReference type="OrthoDB" id="1103324at2759"/>
<dbReference type="PANTHER" id="PTHR46300:SF2">
    <property type="entry name" value="CYTOCHROME P450 MONOOXYGENASE ALNH-RELATED"/>
    <property type="match status" value="1"/>
</dbReference>
<organism evidence="14 15">
    <name type="scientific">Pleurotus ostreatus (strain PC15)</name>
    <name type="common">Oyster mushroom</name>
    <dbReference type="NCBI Taxonomy" id="1137138"/>
    <lineage>
        <taxon>Eukaryota</taxon>
        <taxon>Fungi</taxon>
        <taxon>Dikarya</taxon>
        <taxon>Basidiomycota</taxon>
        <taxon>Agaricomycotina</taxon>
        <taxon>Agaricomycetes</taxon>
        <taxon>Agaricomycetidae</taxon>
        <taxon>Agaricales</taxon>
        <taxon>Pleurotineae</taxon>
        <taxon>Pleurotaceae</taxon>
        <taxon>Pleurotus</taxon>
    </lineage>
</organism>